<gene>
    <name evidence="2" type="ORF">MMAD_36070</name>
</gene>
<protein>
    <recommendedName>
        <fullName evidence="4">Tandem-95 repeat protein</fullName>
    </recommendedName>
</protein>
<feature type="region of interest" description="Disordered" evidence="1">
    <location>
        <begin position="301"/>
        <end position="358"/>
    </location>
</feature>
<evidence type="ECO:0008006" key="4">
    <source>
        <dbReference type="Google" id="ProtNLM"/>
    </source>
</evidence>
<dbReference type="Pfam" id="PF17963">
    <property type="entry name" value="Big_9"/>
    <property type="match status" value="4"/>
</dbReference>
<evidence type="ECO:0000256" key="1">
    <source>
        <dbReference type="SAM" id="MobiDB-lite"/>
    </source>
</evidence>
<organism evidence="2 3">
    <name type="scientific">Mycolicibacterium madagascariense</name>
    <dbReference type="NCBI Taxonomy" id="212765"/>
    <lineage>
        <taxon>Bacteria</taxon>
        <taxon>Bacillati</taxon>
        <taxon>Actinomycetota</taxon>
        <taxon>Actinomycetes</taxon>
        <taxon>Mycobacteriales</taxon>
        <taxon>Mycobacteriaceae</taxon>
        <taxon>Mycolicibacterium</taxon>
    </lineage>
</organism>
<proteinExistence type="predicted"/>
<name>A0A7I7XJC2_9MYCO</name>
<feature type="compositionally biased region" description="Polar residues" evidence="1">
    <location>
        <begin position="314"/>
        <end position="325"/>
    </location>
</feature>
<dbReference type="AlphaFoldDB" id="A0A7I7XJC2"/>
<dbReference type="Proteomes" id="UP000466517">
    <property type="component" value="Chromosome"/>
</dbReference>
<reference evidence="2 3" key="1">
    <citation type="journal article" date="2019" name="Emerg. Microbes Infect.">
        <title>Comprehensive subspecies identification of 175 nontuberculous mycobacteria species based on 7547 genomic profiles.</title>
        <authorList>
            <person name="Matsumoto Y."/>
            <person name="Kinjo T."/>
            <person name="Motooka D."/>
            <person name="Nabeya D."/>
            <person name="Jung N."/>
            <person name="Uechi K."/>
            <person name="Horii T."/>
            <person name="Iida T."/>
            <person name="Fujita J."/>
            <person name="Nakamura S."/>
        </authorList>
    </citation>
    <scope>NUCLEOTIDE SEQUENCE [LARGE SCALE GENOMIC DNA]</scope>
    <source>
        <strain evidence="2 3">JCM 13574</strain>
    </source>
</reference>
<dbReference type="NCBIfam" id="TIGR01965">
    <property type="entry name" value="VCBS_repeat"/>
    <property type="match status" value="5"/>
</dbReference>
<feature type="compositionally biased region" description="Low complexity" evidence="1">
    <location>
        <begin position="301"/>
        <end position="313"/>
    </location>
</feature>
<dbReference type="EMBL" id="AP022610">
    <property type="protein sequence ID" value="BBZ29312.1"/>
    <property type="molecule type" value="Genomic_DNA"/>
</dbReference>
<sequence length="754" mass="74765">MFRRIQSVFTPYASTSGQQSVDSVTGVVTGTVPLTSPLFLPQTYTVTTAPTLGTVTINGNGTYTYTPSAAARTGAVTTDAFTVTAANFFSAASTTVSVPISRTNQAPVAGPTPISNPGENGVVLGQVSATDPNGDPITYTTQATSTLGGTVVPLNSTGGFIYTPTAQARHDAAAADAPVSALSDSFTITASDGRGGVTPIVVTVPVSPANSAPAAGTTTVNPAGANGVVTGTVSATDADADKLTYTGPTTTTTNGGTVTTTATGGFTYTPSTTAQHAAAGTGPTSDTFTVTVTDGHGGVTPVSVSVPITPTNTAPTGSVTVNAPSTGGVVTGTITGTDAEGDTVTYTGPTGTTTNGGTVTTTATGGFTYTPSPTAQHAAAGGGPTTDTFTVSLTDGHGGTTPVSVSVPITPTNTAPTATATVGAPSSSGVVSGTITATDADGDTLTYTGPTGTTTNGGTVVVTSTGAFTYTPTAAARAAAGTGGPTTDTFAVTVTDGHGGTTTVNVAATINPATVRLPYVQPGNTDIFLQADGTSIVYSTPVGATGGTTTLGGTVTVDENGDLVYTPSAQARANADNGGPQVDVYQSVIVDAAGNPTGFTEVAFPIVPASLPSPVAEIQTNVTDNPGRPLQLNLGFYDGTYRGFRPGPLDGNQLFFATALGAYLDSGTGFTVPGVIYDYRIDETEDIGYIGEQAVAGGPLTDTAVFSIYRDDHGYYGDTYTYVTSVGVGIPVPLPDGVTIYRDIPITTTPPTVV</sequence>
<evidence type="ECO:0000313" key="2">
    <source>
        <dbReference type="EMBL" id="BBZ29312.1"/>
    </source>
</evidence>
<feature type="compositionally biased region" description="Low complexity" evidence="1">
    <location>
        <begin position="326"/>
        <end position="358"/>
    </location>
</feature>
<evidence type="ECO:0000313" key="3">
    <source>
        <dbReference type="Proteomes" id="UP000466517"/>
    </source>
</evidence>
<dbReference type="InterPro" id="IPR010221">
    <property type="entry name" value="VCBS_dom"/>
</dbReference>
<dbReference type="KEGG" id="mmag:MMAD_36070"/>
<keyword evidence="3" id="KW-1185">Reference proteome</keyword>
<accession>A0A7I7XJC2</accession>